<feature type="compositionally biased region" description="Polar residues" evidence="1">
    <location>
        <begin position="78"/>
        <end position="96"/>
    </location>
</feature>
<sequence length="236" mass="25715">MTYLGFGELCESISVQTGEVCVNVRQSPLRLGQQLQPTTPSCWAVLTTTVAVSRPREPQLRKRASHVSTDEQPAGLLGQSQQNEQTHYEVKQQQQHPGEKGLGTKPPVGTIVGATEGGTGVRGMMAAPMMLSFPRPATTLSRAREMEERRLITFSDNLRQFLVDARKGLLPVKSSSIEVRGPETDSCSPEIVSEILGVGGRQNCSEYSTPPSHQHSVTDATATHVTQQMPRPFLPL</sequence>
<protein>
    <submittedName>
        <fullName evidence="2">Uncharacterized protein</fullName>
    </submittedName>
</protein>
<evidence type="ECO:0000256" key="1">
    <source>
        <dbReference type="SAM" id="MobiDB-lite"/>
    </source>
</evidence>
<evidence type="ECO:0000313" key="2">
    <source>
        <dbReference type="EMBL" id="TNN81051.1"/>
    </source>
</evidence>
<proteinExistence type="predicted"/>
<comment type="caution">
    <text evidence="2">The sequence shown here is derived from an EMBL/GenBank/DDBJ whole genome shotgun (WGS) entry which is preliminary data.</text>
</comment>
<evidence type="ECO:0000313" key="3">
    <source>
        <dbReference type="Proteomes" id="UP000314294"/>
    </source>
</evidence>
<dbReference type="Proteomes" id="UP000314294">
    <property type="component" value="Unassembled WGS sequence"/>
</dbReference>
<reference evidence="2 3" key="1">
    <citation type="submission" date="2019-03" db="EMBL/GenBank/DDBJ databases">
        <title>First draft genome of Liparis tanakae, snailfish: a comprehensive survey of snailfish specific genes.</title>
        <authorList>
            <person name="Kim W."/>
            <person name="Song I."/>
            <person name="Jeong J.-H."/>
            <person name="Kim D."/>
            <person name="Kim S."/>
            <person name="Ryu S."/>
            <person name="Song J.Y."/>
            <person name="Lee S.K."/>
        </authorList>
    </citation>
    <scope>NUCLEOTIDE SEQUENCE [LARGE SCALE GENOMIC DNA]</scope>
    <source>
        <tissue evidence="2">Muscle</tissue>
    </source>
</reference>
<organism evidence="2 3">
    <name type="scientific">Liparis tanakae</name>
    <name type="common">Tanaka's snailfish</name>
    <dbReference type="NCBI Taxonomy" id="230148"/>
    <lineage>
        <taxon>Eukaryota</taxon>
        <taxon>Metazoa</taxon>
        <taxon>Chordata</taxon>
        <taxon>Craniata</taxon>
        <taxon>Vertebrata</taxon>
        <taxon>Euteleostomi</taxon>
        <taxon>Actinopterygii</taxon>
        <taxon>Neopterygii</taxon>
        <taxon>Teleostei</taxon>
        <taxon>Neoteleostei</taxon>
        <taxon>Acanthomorphata</taxon>
        <taxon>Eupercaria</taxon>
        <taxon>Perciformes</taxon>
        <taxon>Cottioidei</taxon>
        <taxon>Cottales</taxon>
        <taxon>Liparidae</taxon>
        <taxon>Liparis</taxon>
    </lineage>
</organism>
<gene>
    <name evidence="2" type="ORF">EYF80_008707</name>
</gene>
<accession>A0A4Z2ITA0</accession>
<keyword evidence="3" id="KW-1185">Reference proteome</keyword>
<name>A0A4Z2ITA0_9TELE</name>
<dbReference type="AlphaFoldDB" id="A0A4Z2ITA0"/>
<dbReference type="EMBL" id="SRLO01000049">
    <property type="protein sequence ID" value="TNN81051.1"/>
    <property type="molecule type" value="Genomic_DNA"/>
</dbReference>
<feature type="region of interest" description="Disordered" evidence="1">
    <location>
        <begin position="54"/>
        <end position="109"/>
    </location>
</feature>